<dbReference type="AlphaFoldDB" id="A0A271LQZ3"/>
<organism evidence="2 3">
    <name type="scientific">Mesorhizobium temperatum</name>
    <dbReference type="NCBI Taxonomy" id="241416"/>
    <lineage>
        <taxon>Bacteria</taxon>
        <taxon>Pseudomonadati</taxon>
        <taxon>Pseudomonadota</taxon>
        <taxon>Alphaproteobacteria</taxon>
        <taxon>Hyphomicrobiales</taxon>
        <taxon>Phyllobacteriaceae</taxon>
        <taxon>Mesorhizobium</taxon>
    </lineage>
</organism>
<evidence type="ECO:0000313" key="3">
    <source>
        <dbReference type="Proteomes" id="UP000216442"/>
    </source>
</evidence>
<feature type="compositionally biased region" description="Gly residues" evidence="1">
    <location>
        <begin position="68"/>
        <end position="81"/>
    </location>
</feature>
<accession>A0A271LQZ3</accession>
<feature type="compositionally biased region" description="Basic and acidic residues" evidence="1">
    <location>
        <begin position="38"/>
        <end position="50"/>
    </location>
</feature>
<name>A0A271LQZ3_9HYPH</name>
<gene>
    <name evidence="2" type="ORF">CIT26_07885</name>
</gene>
<proteinExistence type="predicted"/>
<sequence length="367" mass="38735">MNAQLAAVAEAAPVIVDAGVINDNDAAGDSALEAIWNKNERDNGAERDNGKFVSSDRATAADTASPKGGEGGEPAGDGLTPGAGSVPLPENWKGIQGADAVKGAWEKTPAEVRAFVAQREQELQGRLSDHGRQLSTVKPIQEVIDRHAHYFDPQKGRKLADGSVVTPAKAIDFLFNAQANLDRAPVESIMSIIDSYGVRDKIAAAFGQTVQQGETELRQEIAGLKTLLASVGNPANIDDRISQKLQERIEQQSAADELTRLSADKPLYSEIPEVDMVEAIHKARRKLGDAASKEAVFGLAYDMAVNADPDLRAKAAAGKPAATNGAAKVEGARRAAAVNIPSTASGKGRALTEDEELAAVYERNQKG</sequence>
<evidence type="ECO:0000313" key="2">
    <source>
        <dbReference type="EMBL" id="PAQ10509.1"/>
    </source>
</evidence>
<feature type="compositionally biased region" description="Low complexity" evidence="1">
    <location>
        <begin position="55"/>
        <end position="65"/>
    </location>
</feature>
<dbReference type="Proteomes" id="UP000216442">
    <property type="component" value="Unassembled WGS sequence"/>
</dbReference>
<keyword evidence="3" id="KW-1185">Reference proteome</keyword>
<comment type="caution">
    <text evidence="2">The sequence shown here is derived from an EMBL/GenBank/DDBJ whole genome shotgun (WGS) entry which is preliminary data.</text>
</comment>
<reference evidence="2 3" key="1">
    <citation type="submission" date="2017-08" db="EMBL/GenBank/DDBJ databases">
        <title>Mesorhizobium wenxinae sp. nov., a novel rhizobial species isolated from root nodules of chickpea (Cicer arietinum L.).</title>
        <authorList>
            <person name="Zhang J."/>
        </authorList>
    </citation>
    <scope>NUCLEOTIDE SEQUENCE [LARGE SCALE GENOMIC DNA]</scope>
    <source>
        <strain evidence="2 3">SDW018</strain>
    </source>
</reference>
<dbReference type="OrthoDB" id="8100102at2"/>
<evidence type="ECO:0000256" key="1">
    <source>
        <dbReference type="SAM" id="MobiDB-lite"/>
    </source>
</evidence>
<protein>
    <submittedName>
        <fullName evidence="2">Uncharacterized protein</fullName>
    </submittedName>
</protein>
<feature type="region of interest" description="Disordered" evidence="1">
    <location>
        <begin position="38"/>
        <end position="93"/>
    </location>
</feature>
<dbReference type="EMBL" id="NPKJ01000027">
    <property type="protein sequence ID" value="PAQ10509.1"/>
    <property type="molecule type" value="Genomic_DNA"/>
</dbReference>